<evidence type="ECO:0000313" key="2">
    <source>
        <dbReference type="Proteomes" id="UP000814033"/>
    </source>
</evidence>
<proteinExistence type="predicted"/>
<name>A0ACB8RZS5_9AGAM</name>
<dbReference type="EMBL" id="MU275876">
    <property type="protein sequence ID" value="KAI0049240.1"/>
    <property type="molecule type" value="Genomic_DNA"/>
</dbReference>
<organism evidence="1 2">
    <name type="scientific">Auriscalpium vulgare</name>
    <dbReference type="NCBI Taxonomy" id="40419"/>
    <lineage>
        <taxon>Eukaryota</taxon>
        <taxon>Fungi</taxon>
        <taxon>Dikarya</taxon>
        <taxon>Basidiomycota</taxon>
        <taxon>Agaricomycotina</taxon>
        <taxon>Agaricomycetes</taxon>
        <taxon>Russulales</taxon>
        <taxon>Auriscalpiaceae</taxon>
        <taxon>Auriscalpium</taxon>
    </lineage>
</organism>
<reference evidence="1" key="2">
    <citation type="journal article" date="2022" name="New Phytol.">
        <title>Evolutionary transition to the ectomycorrhizal habit in the genomes of a hyperdiverse lineage of mushroom-forming fungi.</title>
        <authorList>
            <person name="Looney B."/>
            <person name="Miyauchi S."/>
            <person name="Morin E."/>
            <person name="Drula E."/>
            <person name="Courty P.E."/>
            <person name="Kohler A."/>
            <person name="Kuo A."/>
            <person name="LaButti K."/>
            <person name="Pangilinan J."/>
            <person name="Lipzen A."/>
            <person name="Riley R."/>
            <person name="Andreopoulos W."/>
            <person name="He G."/>
            <person name="Johnson J."/>
            <person name="Nolan M."/>
            <person name="Tritt A."/>
            <person name="Barry K.W."/>
            <person name="Grigoriev I.V."/>
            <person name="Nagy L.G."/>
            <person name="Hibbett D."/>
            <person name="Henrissat B."/>
            <person name="Matheny P.B."/>
            <person name="Labbe J."/>
            <person name="Martin F.M."/>
        </authorList>
    </citation>
    <scope>NUCLEOTIDE SEQUENCE</scope>
    <source>
        <strain evidence="1">FP105234-sp</strain>
    </source>
</reference>
<evidence type="ECO:0000313" key="1">
    <source>
        <dbReference type="EMBL" id="KAI0049240.1"/>
    </source>
</evidence>
<protein>
    <submittedName>
        <fullName evidence="1">Uncharacterized protein</fullName>
    </submittedName>
</protein>
<accession>A0ACB8RZS5</accession>
<sequence>MSTPPEYVFTDDAPVIVDGDVLEAKKENIQPLASGRRATTLSAILSTPHVHRESKLAATRNRLRINVEVALEDEDDDPLDAYSQLVYWTVENYPEGHSAESGLLELLEEATRVLKDDRDGRWRSDMRYLKLWVLYASYVEKPQIIYRYLMANDIGTCFALLYEEHAIVVERNGRRNEADEIYLLGIHRIHRQATPLEHLQMRHREFQKRMMLASSMPAAPPSPQAPSTKAASKRKVLGESSTSRTASSSSSSRTARAPSVSTAPPVTEDVFGAGASTRARPNARLQVFVDPSGEDSQAAGNPWEELGTRKARIKENVPDVAKMGGTTLKQPGKHQRLASAGTSRIAVFKDPEPGDGDAAGEEAMSPPRVPASRPKEKVKELAPKTPARGGFVPFTDEESAPVTPFRDEASSSASGSAVPDTVMKAKRVGGDMSSEAEALRKDPFKNYSDRPADVD</sequence>
<comment type="caution">
    <text evidence="1">The sequence shown here is derived from an EMBL/GenBank/DDBJ whole genome shotgun (WGS) entry which is preliminary data.</text>
</comment>
<dbReference type="Proteomes" id="UP000814033">
    <property type="component" value="Unassembled WGS sequence"/>
</dbReference>
<gene>
    <name evidence="1" type="ORF">FA95DRAFT_1604620</name>
</gene>
<keyword evidence="2" id="KW-1185">Reference proteome</keyword>
<reference evidence="1" key="1">
    <citation type="submission" date="2021-02" db="EMBL/GenBank/DDBJ databases">
        <authorList>
            <consortium name="DOE Joint Genome Institute"/>
            <person name="Ahrendt S."/>
            <person name="Looney B.P."/>
            <person name="Miyauchi S."/>
            <person name="Morin E."/>
            <person name="Drula E."/>
            <person name="Courty P.E."/>
            <person name="Chicoki N."/>
            <person name="Fauchery L."/>
            <person name="Kohler A."/>
            <person name="Kuo A."/>
            <person name="Labutti K."/>
            <person name="Pangilinan J."/>
            <person name="Lipzen A."/>
            <person name="Riley R."/>
            <person name="Andreopoulos W."/>
            <person name="He G."/>
            <person name="Johnson J."/>
            <person name="Barry K.W."/>
            <person name="Grigoriev I.V."/>
            <person name="Nagy L."/>
            <person name="Hibbett D."/>
            <person name="Henrissat B."/>
            <person name="Matheny P.B."/>
            <person name="Labbe J."/>
            <person name="Martin F."/>
        </authorList>
    </citation>
    <scope>NUCLEOTIDE SEQUENCE</scope>
    <source>
        <strain evidence="1">FP105234-sp</strain>
    </source>
</reference>